<dbReference type="Proteomes" id="UP000656244">
    <property type="component" value="Unassembled WGS sequence"/>
</dbReference>
<dbReference type="AlphaFoldDB" id="A0A923HD36"/>
<keyword evidence="2" id="KW-1185">Reference proteome</keyword>
<name>A0A923HD36_9FLAO</name>
<evidence type="ECO:0000313" key="2">
    <source>
        <dbReference type="Proteomes" id="UP000656244"/>
    </source>
</evidence>
<organism evidence="1 2">
    <name type="scientific">Hyunsoonleella aquatilis</name>
    <dbReference type="NCBI Taxonomy" id="2762758"/>
    <lineage>
        <taxon>Bacteria</taxon>
        <taxon>Pseudomonadati</taxon>
        <taxon>Bacteroidota</taxon>
        <taxon>Flavobacteriia</taxon>
        <taxon>Flavobacteriales</taxon>
        <taxon>Flavobacteriaceae</taxon>
    </lineage>
</organism>
<dbReference type="EMBL" id="JACNMF010000001">
    <property type="protein sequence ID" value="MBC3757230.1"/>
    <property type="molecule type" value="Genomic_DNA"/>
</dbReference>
<protein>
    <submittedName>
        <fullName evidence="1">Uncharacterized protein</fullName>
    </submittedName>
</protein>
<sequence>MKTILKFITVIFFFATCLGCSKGSDITCGTVTDFTFRQISITTGGYVFKLTVKLPDGSIRHDWVEADRIDSDAYKVGDEYCGDLLD</sequence>
<proteinExistence type="predicted"/>
<dbReference type="RefSeq" id="WP_186558229.1">
    <property type="nucleotide sequence ID" value="NZ_JACNMF010000001.1"/>
</dbReference>
<reference evidence="1" key="1">
    <citation type="submission" date="2020-08" db="EMBL/GenBank/DDBJ databases">
        <title>Hyunsoonleella sp. strain SJ7 genome sequencing and assembly.</title>
        <authorList>
            <person name="Kim I."/>
        </authorList>
    </citation>
    <scope>NUCLEOTIDE SEQUENCE</scope>
    <source>
        <strain evidence="1">SJ7</strain>
    </source>
</reference>
<evidence type="ECO:0000313" key="1">
    <source>
        <dbReference type="EMBL" id="MBC3757230.1"/>
    </source>
</evidence>
<gene>
    <name evidence="1" type="ORF">H7U19_02360</name>
</gene>
<accession>A0A923HD36</accession>
<comment type="caution">
    <text evidence="1">The sequence shown here is derived from an EMBL/GenBank/DDBJ whole genome shotgun (WGS) entry which is preliminary data.</text>
</comment>